<evidence type="ECO:0000313" key="3">
    <source>
        <dbReference type="Proteomes" id="UP000092460"/>
    </source>
</evidence>
<accession>A0A1B0BSY1</accession>
<organism evidence="2 3">
    <name type="scientific">Glossina palpalis gambiensis</name>
    <dbReference type="NCBI Taxonomy" id="67801"/>
    <lineage>
        <taxon>Eukaryota</taxon>
        <taxon>Metazoa</taxon>
        <taxon>Ecdysozoa</taxon>
        <taxon>Arthropoda</taxon>
        <taxon>Hexapoda</taxon>
        <taxon>Insecta</taxon>
        <taxon>Pterygota</taxon>
        <taxon>Neoptera</taxon>
        <taxon>Endopterygota</taxon>
        <taxon>Diptera</taxon>
        <taxon>Brachycera</taxon>
        <taxon>Muscomorpha</taxon>
        <taxon>Hippoboscoidea</taxon>
        <taxon>Glossinidae</taxon>
        <taxon>Glossina</taxon>
    </lineage>
</organism>
<evidence type="ECO:0000256" key="1">
    <source>
        <dbReference type="SAM" id="MobiDB-lite"/>
    </source>
</evidence>
<protein>
    <submittedName>
        <fullName evidence="2">Uncharacterized protein</fullName>
    </submittedName>
</protein>
<dbReference type="Proteomes" id="UP000092460">
    <property type="component" value="Unassembled WGS sequence"/>
</dbReference>
<reference evidence="2" key="2">
    <citation type="submission" date="2020-05" db="UniProtKB">
        <authorList>
            <consortium name="EnsemblMetazoa"/>
        </authorList>
    </citation>
    <scope>IDENTIFICATION</scope>
    <source>
        <strain evidence="2">IAEA</strain>
    </source>
</reference>
<keyword evidence="3" id="KW-1185">Reference proteome</keyword>
<sequence length="348" mass="39933">MRLNKNPKGRRFTKLIAYLWYAIELGLQHAANRISNDILEYKVEPIEISEPIDMIEPEISEPIVMIEPEISEPIDMIEPEISELIDMIDNISECSHSIFLGFDEIQTEQIKKRTNVQTDVQMDVQTDEQMNIQAKEPTDIQRSTLAVRSPDRRRYNIRNRSRIYDEGPSTSAEAARSEKTRRLAPAADQNGSGHKMQETDDAANVEAQIENSEIVQRAELKFTVDIEALREVVGRLSPHDKVVQLHFDEVYTSGKMRYSRTEDVMYGCGYNNSGKITTTEEYHTVLFFAVRSLLTSFNILISVTALTAYNGVPHELDRCLDLERLIVNPQSPRENPFAQDYDLRVHNK</sequence>
<dbReference type="EnsemblMetazoa" id="GPPI039541-RA">
    <property type="protein sequence ID" value="GPPI039541-PA"/>
    <property type="gene ID" value="GPPI039541"/>
</dbReference>
<proteinExistence type="predicted"/>
<dbReference type="AlphaFoldDB" id="A0A1B0BSY1"/>
<name>A0A1B0BSY1_9MUSC</name>
<dbReference type="EMBL" id="JXJN01019896">
    <property type="status" value="NOT_ANNOTATED_CDS"/>
    <property type="molecule type" value="Genomic_DNA"/>
</dbReference>
<feature type="region of interest" description="Disordered" evidence="1">
    <location>
        <begin position="160"/>
        <end position="201"/>
    </location>
</feature>
<dbReference type="EMBL" id="JXJN01019895">
    <property type="status" value="NOT_ANNOTATED_CDS"/>
    <property type="molecule type" value="Genomic_DNA"/>
</dbReference>
<dbReference type="VEuPathDB" id="VectorBase:GPPI039541"/>
<reference evidence="3" key="1">
    <citation type="submission" date="2015-01" db="EMBL/GenBank/DDBJ databases">
        <authorList>
            <person name="Aksoy S."/>
            <person name="Warren W."/>
            <person name="Wilson R.K."/>
        </authorList>
    </citation>
    <scope>NUCLEOTIDE SEQUENCE [LARGE SCALE GENOMIC DNA]</scope>
    <source>
        <strain evidence="3">IAEA</strain>
    </source>
</reference>
<evidence type="ECO:0000313" key="2">
    <source>
        <dbReference type="EnsemblMetazoa" id="GPPI039541-PA"/>
    </source>
</evidence>